<sequence length="1048" mass="115100">MSPVDIEKVYHEENDDIDDIKKRKGCCRCHLNSLGSLGYCVVAVGLSTYVIATEVQQFIKYLKVPWPHHTKPLLELNIHIDNLNLKVEMFVILNYHIGLVCAAAVLLIFFFFASIFKIGNYANDGYKLGVQDATCSKDPPPLPGPAGGLVRGAWLHGGPTAAFLHLLVAHLLILARLIMEAQATKAGFLDQKNVWWSELSSVLPQMHRDSIFNALQAFEEKQEDPVVEAEAGPVALRYEASTSITFTSGGSSSVTGLEEEDNWHLGEIAWGPFTPHFLNYILAHLVYAGKYASVFWGTNKGLGLVFFLQLLFNVAQSALALSGFQVLYKVQVAGPEKVLPQYDGFLLPLPILVAVFNAFEAMVLASGSVIYLYGYYKFNGFLNAEKEKYHILNKAGHQPSPWGYWPHCWSLLLLVLMTATASPIIHDWTVVFRVTTDTSIFVATMATLAHLFLWILLWMVLTIKTNWYFKLRVQISKTIVTNTHSIRLVNEVQLSRQVEEADGPVMVIGAGKTYLMQEGSPKKSLMKIVHNTVSEKKARGEEEEIYWLRPKPPGSGWNKGKPSPGAKHKVTFNDTPTTSRKRNSRDNCPDVLGGDSGSDSSESDGDYARLRDVSFPGPTKSNRCRENTPEEVKEEDENTKLPENTAESESVSVGGDFPAPPPELTNPDNSEPLPPPPYSPPTPPPPLPEQHPPPYESTPQQRHQHIPAIRGASLESSPGRSADSGLVVDLPRSSDASSTSSSVTPPDKRCDSGIHSQASSSASHSKSGSSGSEGMAQVPQPGGSGLPRCSSIDQLCTNQFLPPPPAECPKSMSLTRDMLPPNHKNFFKQQQQRAAQYQHIDESFPPPPPPHQQLHFAPNLHHQQQNLHHQQQRQNQTHNQNTHQHVPAPPPHQQLPNNGNAKGKGPGKTGRLSIEVVGGGYGFLPPSKFVSSEPVYSDASTPVVIKRRSSISQVEPDTPPYERSGSSFSSFTDPQLPRAILHGGQQAKCQTVGAYGVRGRRHIPAADPKHATIGGVVPPKGFHQPTHHDPRYFSVTAVKSTADVPVRL</sequence>
<feature type="transmembrane region" description="Helical" evidence="2">
    <location>
        <begin position="92"/>
        <end position="116"/>
    </location>
</feature>
<feature type="compositionally biased region" description="Polar residues" evidence="1">
    <location>
        <begin position="791"/>
        <end position="800"/>
    </location>
</feature>
<feature type="transmembrane region" description="Helical" evidence="2">
    <location>
        <begin position="302"/>
        <end position="324"/>
    </location>
</feature>
<protein>
    <recommendedName>
        <fullName evidence="5">Protein tincar</fullName>
    </recommendedName>
</protein>
<keyword evidence="4" id="KW-1185">Reference proteome</keyword>
<feature type="compositionally biased region" description="Low complexity" evidence="1">
    <location>
        <begin position="829"/>
        <end position="838"/>
    </location>
</feature>
<evidence type="ECO:0008006" key="5">
    <source>
        <dbReference type="Google" id="ProtNLM"/>
    </source>
</evidence>
<feature type="transmembrane region" description="Helical" evidence="2">
    <location>
        <begin position="440"/>
        <end position="461"/>
    </location>
</feature>
<feature type="compositionally biased region" description="Low complexity" evidence="1">
    <location>
        <begin position="753"/>
        <end position="772"/>
    </location>
</feature>
<reference evidence="3 4" key="1">
    <citation type="submission" date="2024-05" db="EMBL/GenBank/DDBJ databases">
        <authorList>
            <person name="Wallberg A."/>
        </authorList>
    </citation>
    <scope>NUCLEOTIDE SEQUENCE [LARGE SCALE GENOMIC DNA]</scope>
</reference>
<feature type="non-terminal residue" evidence="3">
    <location>
        <position position="1048"/>
    </location>
</feature>
<evidence type="ECO:0000313" key="4">
    <source>
        <dbReference type="Proteomes" id="UP001497623"/>
    </source>
</evidence>
<organism evidence="3 4">
    <name type="scientific">Meganyctiphanes norvegica</name>
    <name type="common">Northern krill</name>
    <name type="synonym">Thysanopoda norvegica</name>
    <dbReference type="NCBI Taxonomy" id="48144"/>
    <lineage>
        <taxon>Eukaryota</taxon>
        <taxon>Metazoa</taxon>
        <taxon>Ecdysozoa</taxon>
        <taxon>Arthropoda</taxon>
        <taxon>Crustacea</taxon>
        <taxon>Multicrustacea</taxon>
        <taxon>Malacostraca</taxon>
        <taxon>Eumalacostraca</taxon>
        <taxon>Eucarida</taxon>
        <taxon>Euphausiacea</taxon>
        <taxon>Euphausiidae</taxon>
        <taxon>Meganyctiphanes</taxon>
    </lineage>
</organism>
<dbReference type="InterPro" id="IPR053291">
    <property type="entry name" value="Ommatidial_diff-associated"/>
</dbReference>
<accession>A0AAV2QF14</accession>
<dbReference type="AlphaFoldDB" id="A0AAV2QF14"/>
<keyword evidence="2" id="KW-0472">Membrane</keyword>
<evidence type="ECO:0000313" key="3">
    <source>
        <dbReference type="EMBL" id="CAL4079306.1"/>
    </source>
</evidence>
<dbReference type="Proteomes" id="UP001497623">
    <property type="component" value="Unassembled WGS sequence"/>
</dbReference>
<feature type="transmembrane region" description="Helical" evidence="2">
    <location>
        <begin position="345"/>
        <end position="373"/>
    </location>
</feature>
<feature type="region of interest" description="Disordered" evidence="1">
    <location>
        <begin position="949"/>
        <end position="970"/>
    </location>
</feature>
<keyword evidence="2" id="KW-0812">Transmembrane</keyword>
<evidence type="ECO:0000256" key="2">
    <source>
        <dbReference type="SAM" id="Phobius"/>
    </source>
</evidence>
<feature type="compositionally biased region" description="Polar residues" evidence="1">
    <location>
        <begin position="641"/>
        <end position="651"/>
    </location>
</feature>
<feature type="compositionally biased region" description="Low complexity" evidence="1">
    <location>
        <begin position="859"/>
        <end position="886"/>
    </location>
</feature>
<proteinExistence type="predicted"/>
<gene>
    <name evidence="3" type="ORF">MNOR_LOCUS10916</name>
</gene>
<keyword evidence="2" id="KW-1133">Transmembrane helix</keyword>
<dbReference type="PANTHER" id="PTHR21579">
    <property type="entry name" value="PROTEIN TINCAR"/>
    <property type="match status" value="1"/>
</dbReference>
<dbReference type="PANTHER" id="PTHR21579:SF20">
    <property type="entry name" value="PROTEIN TINCAR"/>
    <property type="match status" value="1"/>
</dbReference>
<feature type="compositionally biased region" description="Pro residues" evidence="1">
    <location>
        <begin position="672"/>
        <end position="696"/>
    </location>
</feature>
<evidence type="ECO:0000256" key="1">
    <source>
        <dbReference type="SAM" id="MobiDB-lite"/>
    </source>
</evidence>
<feature type="region of interest" description="Disordered" evidence="1">
    <location>
        <begin position="547"/>
        <end position="912"/>
    </location>
</feature>
<feature type="compositionally biased region" description="Low complexity" evidence="1">
    <location>
        <begin position="733"/>
        <end position="742"/>
    </location>
</feature>
<comment type="caution">
    <text evidence="3">The sequence shown here is derived from an EMBL/GenBank/DDBJ whole genome shotgun (WGS) entry which is preliminary data.</text>
</comment>
<dbReference type="EMBL" id="CAXKWB010005628">
    <property type="protein sequence ID" value="CAL4079306.1"/>
    <property type="molecule type" value="Genomic_DNA"/>
</dbReference>
<name>A0AAV2QF14_MEGNR</name>